<feature type="domain" description="Protein kinase" evidence="26">
    <location>
        <begin position="109"/>
        <end position="470"/>
    </location>
</feature>
<dbReference type="FunFam" id="1.10.510.10:FF:000552">
    <property type="entry name" value="extracellular tyrosine-protein kinase PKDCC isoform X5"/>
    <property type="match status" value="1"/>
</dbReference>
<evidence type="ECO:0000256" key="7">
    <source>
        <dbReference type="ARBA" id="ARBA00022553"/>
    </source>
</evidence>
<keyword evidence="5" id="KW-0217">Developmental protein</keyword>
<dbReference type="EC" id="2.7.10.2" evidence="3"/>
<comment type="caution">
    <text evidence="27">The sequence shown here is derived from an EMBL/GenBank/DDBJ whole genome shotgun (WGS) entry which is preliminary data.</text>
</comment>
<evidence type="ECO:0000256" key="21">
    <source>
        <dbReference type="ARBA" id="ARBA00078617"/>
    </source>
</evidence>
<evidence type="ECO:0000256" key="2">
    <source>
        <dbReference type="ARBA" id="ARBA00004613"/>
    </source>
</evidence>
<proteinExistence type="predicted"/>
<keyword evidence="8" id="KW-0808">Transferase</keyword>
<dbReference type="EMBL" id="JANPWB010000013">
    <property type="protein sequence ID" value="KAJ1104969.1"/>
    <property type="molecule type" value="Genomic_DNA"/>
</dbReference>
<dbReference type="InterPro" id="IPR022049">
    <property type="entry name" value="FAM69_kinase_dom"/>
</dbReference>
<dbReference type="AlphaFoldDB" id="A0AAV7MP69"/>
<keyword evidence="9 25" id="KW-0732">Signal</keyword>
<evidence type="ECO:0000256" key="1">
    <source>
        <dbReference type="ARBA" id="ARBA00004555"/>
    </source>
</evidence>
<keyword evidence="11" id="KW-0418">Kinase</keyword>
<gene>
    <name evidence="27" type="ORF">NDU88_002377</name>
</gene>
<dbReference type="GO" id="GO:0001503">
    <property type="term" value="P:ossification"/>
    <property type="evidence" value="ECO:0007669"/>
    <property type="project" value="UniProtKB-KW"/>
</dbReference>
<dbReference type="InterPro" id="IPR011009">
    <property type="entry name" value="Kinase-like_dom_sf"/>
</dbReference>
<organism evidence="27 28">
    <name type="scientific">Pleurodeles waltl</name>
    <name type="common">Iberian ribbed newt</name>
    <dbReference type="NCBI Taxonomy" id="8319"/>
    <lineage>
        <taxon>Eukaryota</taxon>
        <taxon>Metazoa</taxon>
        <taxon>Chordata</taxon>
        <taxon>Craniata</taxon>
        <taxon>Vertebrata</taxon>
        <taxon>Euteleostomi</taxon>
        <taxon>Amphibia</taxon>
        <taxon>Batrachia</taxon>
        <taxon>Caudata</taxon>
        <taxon>Salamandroidea</taxon>
        <taxon>Salamandridae</taxon>
        <taxon>Pleurodelinae</taxon>
        <taxon>Pleurodeles</taxon>
    </lineage>
</organism>
<dbReference type="SUPFAM" id="SSF56112">
    <property type="entry name" value="Protein kinase-like (PK-like)"/>
    <property type="match status" value="1"/>
</dbReference>
<evidence type="ECO:0000256" key="10">
    <source>
        <dbReference type="ARBA" id="ARBA00022741"/>
    </source>
</evidence>
<evidence type="ECO:0000256" key="22">
    <source>
        <dbReference type="ARBA" id="ARBA00079014"/>
    </source>
</evidence>
<evidence type="ECO:0000256" key="19">
    <source>
        <dbReference type="ARBA" id="ARBA00051942"/>
    </source>
</evidence>
<evidence type="ECO:0000256" key="16">
    <source>
        <dbReference type="ARBA" id="ARBA00023034"/>
    </source>
</evidence>
<evidence type="ECO:0000259" key="26">
    <source>
        <dbReference type="PROSITE" id="PS50011"/>
    </source>
</evidence>
<evidence type="ECO:0000256" key="15">
    <source>
        <dbReference type="ARBA" id="ARBA00022927"/>
    </source>
</evidence>
<sequence>MGALGVGVLLGIALSLAALALLKLSIPATGTGNGKHRSFVDSMNQGLLKEIEKRHVDLALYHRALQRGQRSGRLRTPNYELDLGNLDWTMLRGPESAQEGLGCQDLSALKQVDYLGSGFTKLVLKATLADGRAVALKSVHGEGSDLRGCMELYGDPAGCYRLATYKLLKEVTLLRGLQHPGIVQLQGQCYDNSLDGDTRVTAMLELGCPLEMIKLLQTPWEERFKICLNLVQLLHYLAQSPLGSIALLDFQPRQFVLVDGKLKVTDLDDASTEELPCRKDDDCRLDFPTKTFALRCAPSGTCERINEKRNLYNAYRYFFTYLLPHSAPPALQPLLYDIMNATGDLRYGINDTLEAFETVFHLYKSGLYLHKRPRYLKDYTPLKGFRIKEIQDYKCWPSFSHLGCLLSIHNAEEAAAICSSHPQCQGFVIGEARTWTGRHLASFRSTFTELVPDVKSVVYVKRSWNVREKL</sequence>
<comment type="subcellular location">
    <subcellularLocation>
        <location evidence="1">Golgi apparatus</location>
    </subcellularLocation>
    <subcellularLocation>
        <location evidence="2">Secreted</location>
    </subcellularLocation>
</comment>
<protein>
    <recommendedName>
        <fullName evidence="20">Extracellular tyrosine-protein kinase PKDCC</fullName>
        <ecNumber evidence="3">2.7.10.2</ecNumber>
    </recommendedName>
    <alternativeName>
        <fullName evidence="21">Protein kinase domain-containing protein, cytoplasmic</fullName>
    </alternativeName>
    <alternativeName>
        <fullName evidence="22">Protein kinase-like protein SgK493</fullName>
    </alternativeName>
    <alternativeName>
        <fullName evidence="23">Sugen kinase 493</fullName>
    </alternativeName>
    <alternativeName>
        <fullName evidence="24">Vertebrate lonesome kinase</fullName>
    </alternativeName>
</protein>
<reference evidence="27" key="1">
    <citation type="journal article" date="2022" name="bioRxiv">
        <title>Sequencing and chromosome-scale assembly of the giantPleurodeles waltlgenome.</title>
        <authorList>
            <person name="Brown T."/>
            <person name="Elewa A."/>
            <person name="Iarovenko S."/>
            <person name="Subramanian E."/>
            <person name="Araus A.J."/>
            <person name="Petzold A."/>
            <person name="Susuki M."/>
            <person name="Suzuki K.-i.T."/>
            <person name="Hayashi T."/>
            <person name="Toyoda A."/>
            <person name="Oliveira C."/>
            <person name="Osipova E."/>
            <person name="Leigh N.D."/>
            <person name="Simon A."/>
            <person name="Yun M.H."/>
        </authorList>
    </citation>
    <scope>NUCLEOTIDE SEQUENCE</scope>
    <source>
        <strain evidence="27">20211129_DDA</strain>
        <tissue evidence="27">Liver</tissue>
    </source>
</reference>
<keyword evidence="15" id="KW-0653">Protein transport</keyword>
<keyword evidence="6" id="KW-0964">Secreted</keyword>
<evidence type="ECO:0000256" key="25">
    <source>
        <dbReference type="SAM" id="SignalP"/>
    </source>
</evidence>
<evidence type="ECO:0000313" key="27">
    <source>
        <dbReference type="EMBL" id="KAJ1104969.1"/>
    </source>
</evidence>
<evidence type="ECO:0000256" key="11">
    <source>
        <dbReference type="ARBA" id="ARBA00022777"/>
    </source>
</evidence>
<keyword evidence="10" id="KW-0547">Nucleotide-binding</keyword>
<evidence type="ECO:0000256" key="24">
    <source>
        <dbReference type="ARBA" id="ARBA00082327"/>
    </source>
</evidence>
<dbReference type="Proteomes" id="UP001066276">
    <property type="component" value="Chromosome 9"/>
</dbReference>
<evidence type="ECO:0000256" key="9">
    <source>
        <dbReference type="ARBA" id="ARBA00022729"/>
    </source>
</evidence>
<evidence type="ECO:0000256" key="17">
    <source>
        <dbReference type="ARBA" id="ARBA00023137"/>
    </source>
</evidence>
<keyword evidence="12" id="KW-0221">Differentiation</keyword>
<evidence type="ECO:0000256" key="3">
    <source>
        <dbReference type="ARBA" id="ARBA00011903"/>
    </source>
</evidence>
<dbReference type="GO" id="GO:0005794">
    <property type="term" value="C:Golgi apparatus"/>
    <property type="evidence" value="ECO:0007669"/>
    <property type="project" value="UniProtKB-SubCell"/>
</dbReference>
<keyword evidence="17" id="KW-0829">Tyrosine-protein kinase</keyword>
<dbReference type="GO" id="GO:0015031">
    <property type="term" value="P:protein transport"/>
    <property type="evidence" value="ECO:0007669"/>
    <property type="project" value="UniProtKB-KW"/>
</dbReference>
<keyword evidence="4" id="KW-0813">Transport</keyword>
<dbReference type="Pfam" id="PF12260">
    <property type="entry name" value="PIP49_C"/>
    <property type="match status" value="1"/>
</dbReference>
<dbReference type="InterPro" id="IPR000719">
    <property type="entry name" value="Prot_kinase_dom"/>
</dbReference>
<accession>A0AAV7MP69</accession>
<name>A0AAV7MP69_PLEWA</name>
<keyword evidence="13" id="KW-0067">ATP-binding</keyword>
<evidence type="ECO:0000256" key="6">
    <source>
        <dbReference type="ARBA" id="ARBA00022525"/>
    </source>
</evidence>
<keyword evidence="14" id="KW-0892">Osteogenesis</keyword>
<dbReference type="PROSITE" id="PS50011">
    <property type="entry name" value="PROTEIN_KINASE_DOM"/>
    <property type="match status" value="1"/>
</dbReference>
<comment type="catalytic activity">
    <reaction evidence="19">
        <text>L-tyrosyl-[protein] + ATP = O-phospho-L-tyrosyl-[protein] + ADP + H(+)</text>
        <dbReference type="Rhea" id="RHEA:10596"/>
        <dbReference type="Rhea" id="RHEA-COMP:10136"/>
        <dbReference type="Rhea" id="RHEA-COMP:20101"/>
        <dbReference type="ChEBI" id="CHEBI:15378"/>
        <dbReference type="ChEBI" id="CHEBI:30616"/>
        <dbReference type="ChEBI" id="CHEBI:46858"/>
        <dbReference type="ChEBI" id="CHEBI:61978"/>
        <dbReference type="ChEBI" id="CHEBI:456216"/>
        <dbReference type="EC" id="2.7.10.2"/>
    </reaction>
    <physiologicalReaction direction="left-to-right" evidence="19">
        <dbReference type="Rhea" id="RHEA:10597"/>
    </physiologicalReaction>
</comment>
<dbReference type="PANTHER" id="PTHR46448">
    <property type="entry name" value="PROTEIN KINASE DOMAIN-CONTAINING PROTEIN"/>
    <property type="match status" value="1"/>
</dbReference>
<evidence type="ECO:0000256" key="5">
    <source>
        <dbReference type="ARBA" id="ARBA00022473"/>
    </source>
</evidence>
<evidence type="ECO:0000256" key="12">
    <source>
        <dbReference type="ARBA" id="ARBA00022782"/>
    </source>
</evidence>
<dbReference type="GO" id="GO:0005576">
    <property type="term" value="C:extracellular region"/>
    <property type="evidence" value="ECO:0007669"/>
    <property type="project" value="UniProtKB-SubCell"/>
</dbReference>
<dbReference type="GO" id="GO:0001501">
    <property type="term" value="P:skeletal system development"/>
    <property type="evidence" value="ECO:0007669"/>
    <property type="project" value="UniProtKB-ARBA"/>
</dbReference>
<evidence type="ECO:0000256" key="18">
    <source>
        <dbReference type="ARBA" id="ARBA00023180"/>
    </source>
</evidence>
<evidence type="ECO:0000256" key="23">
    <source>
        <dbReference type="ARBA" id="ARBA00080589"/>
    </source>
</evidence>
<dbReference type="Gene3D" id="1.10.510.10">
    <property type="entry name" value="Transferase(Phosphotransferase) domain 1"/>
    <property type="match status" value="1"/>
</dbReference>
<keyword evidence="18" id="KW-0325">Glycoprotein</keyword>
<feature type="chain" id="PRO_5043798576" description="Extracellular tyrosine-protein kinase PKDCC" evidence="25">
    <location>
        <begin position="31"/>
        <end position="470"/>
    </location>
</feature>
<keyword evidence="16" id="KW-0333">Golgi apparatus</keyword>
<dbReference type="PANTHER" id="PTHR46448:SF2">
    <property type="entry name" value="PROTEIN KINASE DOMAIN-CONTAINING PROTEIN"/>
    <property type="match status" value="1"/>
</dbReference>
<dbReference type="GO" id="GO:0005524">
    <property type="term" value="F:ATP binding"/>
    <property type="evidence" value="ECO:0007669"/>
    <property type="project" value="UniProtKB-KW"/>
</dbReference>
<evidence type="ECO:0000256" key="20">
    <source>
        <dbReference type="ARBA" id="ARBA00072258"/>
    </source>
</evidence>
<evidence type="ECO:0000256" key="13">
    <source>
        <dbReference type="ARBA" id="ARBA00022840"/>
    </source>
</evidence>
<evidence type="ECO:0000256" key="14">
    <source>
        <dbReference type="ARBA" id="ARBA00022855"/>
    </source>
</evidence>
<evidence type="ECO:0000256" key="8">
    <source>
        <dbReference type="ARBA" id="ARBA00022679"/>
    </source>
</evidence>
<dbReference type="InterPro" id="IPR042983">
    <property type="entry name" value="PKDCC"/>
</dbReference>
<evidence type="ECO:0000256" key="4">
    <source>
        <dbReference type="ARBA" id="ARBA00022448"/>
    </source>
</evidence>
<evidence type="ECO:0000313" key="28">
    <source>
        <dbReference type="Proteomes" id="UP001066276"/>
    </source>
</evidence>
<keyword evidence="28" id="KW-1185">Reference proteome</keyword>
<keyword evidence="7" id="KW-0597">Phosphoprotein</keyword>
<dbReference type="GO" id="GO:0004715">
    <property type="term" value="F:non-membrane spanning protein tyrosine kinase activity"/>
    <property type="evidence" value="ECO:0007669"/>
    <property type="project" value="UniProtKB-EC"/>
</dbReference>
<dbReference type="GO" id="GO:0030154">
    <property type="term" value="P:cell differentiation"/>
    <property type="evidence" value="ECO:0007669"/>
    <property type="project" value="UniProtKB-KW"/>
</dbReference>
<feature type="signal peptide" evidence="25">
    <location>
        <begin position="1"/>
        <end position="30"/>
    </location>
</feature>